<sequence>MMPIESATATAQPVVSGGVVVPVAQGPVQDDHLGASKYLKDHPDAAPQGANDFGCTPSAERPRPVVLAHGTDSSAYSDWAAVSPMLARAGFCVFAPNYGGAPGADTYGTEDIYASSAQFGAFVDRVLTATGAQQVDLVGFSQGANVTRYYVNKLGGAPKVGHWVGLASPSYGGIMYGIVPVAKYMPALYTLFEFGTSVAAVQQAAGSPYIQALNAGGDTVPGVRYTTISSRVDEMIQPFENMALRGSGATNLVIQDACSDNLTGHFHQVYEPLVHQLLLNTLDPQRARTPVCESVALGTGVTEVILAAHS</sequence>
<organism evidence="1 2">
    <name type="scientific">Nocardia uniformis</name>
    <dbReference type="NCBI Taxonomy" id="53432"/>
    <lineage>
        <taxon>Bacteria</taxon>
        <taxon>Bacillati</taxon>
        <taxon>Actinomycetota</taxon>
        <taxon>Actinomycetes</taxon>
        <taxon>Mycobacteriales</taxon>
        <taxon>Nocardiaceae</taxon>
        <taxon>Nocardia</taxon>
    </lineage>
</organism>
<keyword evidence="1" id="KW-0378">Hydrolase</keyword>
<keyword evidence="2" id="KW-1185">Reference proteome</keyword>
<dbReference type="SUPFAM" id="SSF53474">
    <property type="entry name" value="alpha/beta-Hydrolases"/>
    <property type="match status" value="1"/>
</dbReference>
<gene>
    <name evidence="1" type="ORF">HLB23_17450</name>
</gene>
<evidence type="ECO:0000313" key="1">
    <source>
        <dbReference type="EMBL" id="NNH71629.1"/>
    </source>
</evidence>
<dbReference type="GO" id="GO:0016298">
    <property type="term" value="F:lipase activity"/>
    <property type="evidence" value="ECO:0007669"/>
    <property type="project" value="TreeGrafter"/>
</dbReference>
<comment type="caution">
    <text evidence="1">The sequence shown here is derived from an EMBL/GenBank/DDBJ whole genome shotgun (WGS) entry which is preliminary data.</text>
</comment>
<dbReference type="Proteomes" id="UP000586827">
    <property type="component" value="Unassembled WGS sequence"/>
</dbReference>
<dbReference type="EMBL" id="JABELX010000005">
    <property type="protein sequence ID" value="NNH71629.1"/>
    <property type="molecule type" value="Genomic_DNA"/>
</dbReference>
<dbReference type="AlphaFoldDB" id="A0A849C9T5"/>
<dbReference type="GO" id="GO:0016042">
    <property type="term" value="P:lipid catabolic process"/>
    <property type="evidence" value="ECO:0007669"/>
    <property type="project" value="InterPro"/>
</dbReference>
<proteinExistence type="predicted"/>
<dbReference type="InterPro" id="IPR029058">
    <property type="entry name" value="AB_hydrolase_fold"/>
</dbReference>
<dbReference type="Pfam" id="PF01674">
    <property type="entry name" value="Lipase_2"/>
    <property type="match status" value="1"/>
</dbReference>
<accession>A0A849C9T5</accession>
<dbReference type="RefSeq" id="WP_067521753.1">
    <property type="nucleotide sequence ID" value="NZ_JABELX010000005.1"/>
</dbReference>
<dbReference type="PANTHER" id="PTHR32015:SF1">
    <property type="entry name" value="LIPASE"/>
    <property type="match status" value="1"/>
</dbReference>
<name>A0A849C9T5_9NOCA</name>
<reference evidence="1 2" key="1">
    <citation type="submission" date="2020-05" db="EMBL/GenBank/DDBJ databases">
        <title>MicrobeNet Type strains.</title>
        <authorList>
            <person name="Nicholson A.C."/>
        </authorList>
    </citation>
    <scope>NUCLEOTIDE SEQUENCE [LARGE SCALE GENOMIC DNA]</scope>
    <source>
        <strain evidence="1 2">JCM 3224</strain>
    </source>
</reference>
<dbReference type="Gene3D" id="3.40.50.1820">
    <property type="entry name" value="alpha/beta hydrolase"/>
    <property type="match status" value="1"/>
</dbReference>
<dbReference type="PANTHER" id="PTHR32015">
    <property type="entry name" value="FASTING INDUCED LIPASE"/>
    <property type="match status" value="1"/>
</dbReference>
<dbReference type="InterPro" id="IPR002918">
    <property type="entry name" value="Lipase_EstA/Esterase_EstB"/>
</dbReference>
<evidence type="ECO:0000313" key="2">
    <source>
        <dbReference type="Proteomes" id="UP000586827"/>
    </source>
</evidence>
<protein>
    <submittedName>
        <fullName evidence="1">Alpha/beta fold hydrolase</fullName>
    </submittedName>
</protein>